<accession>A0A0F7ZV03</accession>
<dbReference type="AlphaFoldDB" id="A0A0F7ZV03"/>
<evidence type="ECO:0000256" key="1">
    <source>
        <dbReference type="SAM" id="MobiDB-lite"/>
    </source>
</evidence>
<feature type="compositionally biased region" description="Basic and acidic residues" evidence="1">
    <location>
        <begin position="1"/>
        <end position="12"/>
    </location>
</feature>
<feature type="compositionally biased region" description="Polar residues" evidence="1">
    <location>
        <begin position="33"/>
        <end position="46"/>
    </location>
</feature>
<evidence type="ECO:0000313" key="2">
    <source>
        <dbReference type="EMBL" id="KJZ75763.1"/>
    </source>
</evidence>
<feature type="region of interest" description="Disordered" evidence="1">
    <location>
        <begin position="1"/>
        <end position="51"/>
    </location>
</feature>
<dbReference type="EMBL" id="KQ030515">
    <property type="protein sequence ID" value="KJZ75763.1"/>
    <property type="molecule type" value="Genomic_DNA"/>
</dbReference>
<dbReference type="Proteomes" id="UP000054481">
    <property type="component" value="Unassembled WGS sequence"/>
</dbReference>
<name>A0A0F7ZV03_9HYPO</name>
<evidence type="ECO:0000313" key="3">
    <source>
        <dbReference type="Proteomes" id="UP000054481"/>
    </source>
</evidence>
<feature type="region of interest" description="Disordered" evidence="1">
    <location>
        <begin position="64"/>
        <end position="97"/>
    </location>
</feature>
<proteinExistence type="predicted"/>
<gene>
    <name evidence="2" type="ORF">HIM_04920</name>
</gene>
<protein>
    <submittedName>
        <fullName evidence="2">Uncharacterized protein</fullName>
    </submittedName>
</protein>
<organism evidence="2 3">
    <name type="scientific">Hirsutella minnesotensis 3608</name>
    <dbReference type="NCBI Taxonomy" id="1043627"/>
    <lineage>
        <taxon>Eukaryota</taxon>
        <taxon>Fungi</taxon>
        <taxon>Dikarya</taxon>
        <taxon>Ascomycota</taxon>
        <taxon>Pezizomycotina</taxon>
        <taxon>Sordariomycetes</taxon>
        <taxon>Hypocreomycetidae</taxon>
        <taxon>Hypocreales</taxon>
        <taxon>Ophiocordycipitaceae</taxon>
        <taxon>Hirsutella</taxon>
    </lineage>
</organism>
<keyword evidence="3" id="KW-1185">Reference proteome</keyword>
<sequence length="122" mass="13250">MAGSRDQCRETRSPTPSGLTRREHSRVVRRPSGRQSRLHQGSTNAPDSPWRLGRWCAVDARAARALASGGASTYPKERAPDTLPAKHPAGHGGPRRLDVTHDALQDECWPADRGRGGAEPEP</sequence>
<reference evidence="2 3" key="1">
    <citation type="journal article" date="2014" name="Genome Biol. Evol.">
        <title>Comparative genomics and transcriptomics analyses reveal divergent lifestyle features of nematode endoparasitic fungus Hirsutella minnesotensis.</title>
        <authorList>
            <person name="Lai Y."/>
            <person name="Liu K."/>
            <person name="Zhang X."/>
            <person name="Zhang X."/>
            <person name="Li K."/>
            <person name="Wang N."/>
            <person name="Shu C."/>
            <person name="Wu Y."/>
            <person name="Wang C."/>
            <person name="Bushley K.E."/>
            <person name="Xiang M."/>
            <person name="Liu X."/>
        </authorList>
    </citation>
    <scope>NUCLEOTIDE SEQUENCE [LARGE SCALE GENOMIC DNA]</scope>
    <source>
        <strain evidence="2 3">3608</strain>
    </source>
</reference>